<reference evidence="3 4" key="1">
    <citation type="submission" date="2021-11" db="EMBL/GenBank/DDBJ databases">
        <authorList>
            <person name="Huq M.A."/>
        </authorList>
    </citation>
    <scope>NUCLEOTIDE SEQUENCE [LARGE SCALE GENOMIC DNA]</scope>
    <source>
        <strain evidence="3 4">MAHUQ-52</strain>
    </source>
</reference>
<dbReference type="InterPro" id="IPR019180">
    <property type="entry name" value="Oxidoreductase-like_N"/>
</dbReference>
<dbReference type="Proteomes" id="UP001198701">
    <property type="component" value="Unassembled WGS sequence"/>
</dbReference>
<feature type="region of interest" description="Disordered" evidence="1">
    <location>
        <begin position="1"/>
        <end position="23"/>
    </location>
</feature>
<evidence type="ECO:0000313" key="4">
    <source>
        <dbReference type="Proteomes" id="UP001198701"/>
    </source>
</evidence>
<proteinExistence type="predicted"/>
<dbReference type="RefSeq" id="WP_229432512.1">
    <property type="nucleotide sequence ID" value="NZ_JAJHPV010000013.1"/>
</dbReference>
<evidence type="ECO:0000259" key="2">
    <source>
        <dbReference type="Pfam" id="PF09791"/>
    </source>
</evidence>
<evidence type="ECO:0000313" key="3">
    <source>
        <dbReference type="EMBL" id="MCC6071613.1"/>
    </source>
</evidence>
<name>A0ABS8IUS2_9BURK</name>
<keyword evidence="4" id="KW-1185">Reference proteome</keyword>
<organism evidence="3 4">
    <name type="scientific">Massilia agrisoli</name>
    <dbReference type="NCBI Taxonomy" id="2892444"/>
    <lineage>
        <taxon>Bacteria</taxon>
        <taxon>Pseudomonadati</taxon>
        <taxon>Pseudomonadota</taxon>
        <taxon>Betaproteobacteria</taxon>
        <taxon>Burkholderiales</taxon>
        <taxon>Oxalobacteraceae</taxon>
        <taxon>Telluria group</taxon>
        <taxon>Massilia</taxon>
    </lineage>
</organism>
<gene>
    <name evidence="3" type="ORF">LMJ30_11645</name>
</gene>
<dbReference type="Pfam" id="PF09791">
    <property type="entry name" value="Oxidored-like"/>
    <property type="match status" value="1"/>
</dbReference>
<dbReference type="EMBL" id="JAJHPV010000013">
    <property type="protein sequence ID" value="MCC6071613.1"/>
    <property type="molecule type" value="Genomic_DNA"/>
</dbReference>
<evidence type="ECO:0000256" key="1">
    <source>
        <dbReference type="SAM" id="MobiDB-lite"/>
    </source>
</evidence>
<accession>A0ABS8IUS2</accession>
<protein>
    <submittedName>
        <fullName evidence="3">Oxidoreductase-like domain-containing protein</fullName>
    </submittedName>
</protein>
<comment type="caution">
    <text evidence="3">The sequence shown here is derived from an EMBL/GenBank/DDBJ whole genome shotgun (WGS) entry which is preliminary data.</text>
</comment>
<feature type="domain" description="Oxidoreductase-like" evidence="2">
    <location>
        <begin position="16"/>
        <end position="55"/>
    </location>
</feature>
<feature type="compositionally biased region" description="Pro residues" evidence="1">
    <location>
        <begin position="1"/>
        <end position="13"/>
    </location>
</feature>
<sequence>MKPKPAPPAQSPDPRPRPPHQPALEDCCLGGCSPCIFDLYEDAMERYRIKLAEWQLRHPGPRAHD</sequence>